<proteinExistence type="predicted"/>
<dbReference type="Pfam" id="PF00497">
    <property type="entry name" value="SBP_bac_3"/>
    <property type="match status" value="1"/>
</dbReference>
<evidence type="ECO:0000313" key="3">
    <source>
        <dbReference type="Proteomes" id="UP000196027"/>
    </source>
</evidence>
<feature type="domain" description="Solute-binding protein family 3/N-terminal" evidence="1">
    <location>
        <begin position="24"/>
        <end position="230"/>
    </location>
</feature>
<dbReference type="RefSeq" id="WP_157678257.1">
    <property type="nucleotide sequence ID" value="NZ_CP021425.1"/>
</dbReference>
<dbReference type="Proteomes" id="UP000196027">
    <property type="component" value="Chromosome"/>
</dbReference>
<sequence length="241" mass="27350">MLALCFCFALPASAADIILKAGLPAFPPFAYPDEATERGVVVDIYKMLEKELKVKIDIKYYPYPRVVRSMRNGDLDVAIIFKNDTLSSDVTYVGEVSKSKVVIIPRKGVSVDCYEDLYKLNDIAVVRRANYEPRFDSDSKLNKVPVLDYVLGMRMMMANRMDAIIGSQSGLQETIHTIGSDWTALGEPFLLSEKEWWVHLSRKSPHQELAPIIKKKLEAIYKKDLVWELYAQSKRAPAQVN</sequence>
<keyword evidence="3" id="KW-1185">Reference proteome</keyword>
<evidence type="ECO:0000259" key="1">
    <source>
        <dbReference type="Pfam" id="PF00497"/>
    </source>
</evidence>
<dbReference type="Gene3D" id="3.40.190.10">
    <property type="entry name" value="Periplasmic binding protein-like II"/>
    <property type="match status" value="2"/>
</dbReference>
<accession>A0A1Y0I6V9</accession>
<gene>
    <name evidence="2" type="ORF">OLMES_2168</name>
</gene>
<dbReference type="AlphaFoldDB" id="A0A1Y0I6V9"/>
<dbReference type="EMBL" id="CP021425">
    <property type="protein sequence ID" value="ARU56238.1"/>
    <property type="molecule type" value="Genomic_DNA"/>
</dbReference>
<dbReference type="KEGG" id="ome:OLMES_2168"/>
<dbReference type="SUPFAM" id="SSF53850">
    <property type="entry name" value="Periplasmic binding protein-like II"/>
    <property type="match status" value="1"/>
</dbReference>
<reference evidence="2 3" key="1">
    <citation type="submission" date="2017-05" db="EMBL/GenBank/DDBJ databases">
        <title>Genomic insights into alkan degradation activity of Oleiphilus messinensis.</title>
        <authorList>
            <person name="Kozyavkin S.A."/>
            <person name="Slesarev A.I."/>
            <person name="Golyshin P.N."/>
            <person name="Korzhenkov A."/>
            <person name="Golyshina O.N."/>
            <person name="Toshchakov S.V."/>
        </authorList>
    </citation>
    <scope>NUCLEOTIDE SEQUENCE [LARGE SCALE GENOMIC DNA]</scope>
    <source>
        <strain evidence="2 3">ME102</strain>
    </source>
</reference>
<name>A0A1Y0I6V9_9GAMM</name>
<dbReference type="InterPro" id="IPR001638">
    <property type="entry name" value="Solute-binding_3/MltF_N"/>
</dbReference>
<dbReference type="OrthoDB" id="6117621at2"/>
<evidence type="ECO:0000313" key="2">
    <source>
        <dbReference type="EMBL" id="ARU56238.1"/>
    </source>
</evidence>
<protein>
    <submittedName>
        <fullName evidence="2">Family 3 extracellular solute-binding protein</fullName>
    </submittedName>
</protein>
<organism evidence="2 3">
    <name type="scientific">Oleiphilus messinensis</name>
    <dbReference type="NCBI Taxonomy" id="141451"/>
    <lineage>
        <taxon>Bacteria</taxon>
        <taxon>Pseudomonadati</taxon>
        <taxon>Pseudomonadota</taxon>
        <taxon>Gammaproteobacteria</taxon>
        <taxon>Oceanospirillales</taxon>
        <taxon>Oleiphilaceae</taxon>
        <taxon>Oleiphilus</taxon>
    </lineage>
</organism>